<gene>
    <name evidence="1" type="ORF">PR048_001514</name>
</gene>
<reference evidence="1 2" key="1">
    <citation type="submission" date="2023-02" db="EMBL/GenBank/DDBJ databases">
        <title>LHISI_Scaffold_Assembly.</title>
        <authorList>
            <person name="Stuart O.P."/>
            <person name="Cleave R."/>
            <person name="Magrath M.J.L."/>
            <person name="Mikheyev A.S."/>
        </authorList>
    </citation>
    <scope>NUCLEOTIDE SEQUENCE [LARGE SCALE GENOMIC DNA]</scope>
    <source>
        <strain evidence="1">Daus_M_001</strain>
        <tissue evidence="1">Leg muscle</tissue>
    </source>
</reference>
<name>A0ABQ9IHP4_9NEOP</name>
<protein>
    <submittedName>
        <fullName evidence="1">Uncharacterized protein</fullName>
    </submittedName>
</protein>
<accession>A0ABQ9IHP4</accession>
<proteinExistence type="predicted"/>
<comment type="caution">
    <text evidence="1">The sequence shown here is derived from an EMBL/GenBank/DDBJ whole genome shotgun (WGS) entry which is preliminary data.</text>
</comment>
<organism evidence="1 2">
    <name type="scientific">Dryococelus australis</name>
    <dbReference type="NCBI Taxonomy" id="614101"/>
    <lineage>
        <taxon>Eukaryota</taxon>
        <taxon>Metazoa</taxon>
        <taxon>Ecdysozoa</taxon>
        <taxon>Arthropoda</taxon>
        <taxon>Hexapoda</taxon>
        <taxon>Insecta</taxon>
        <taxon>Pterygota</taxon>
        <taxon>Neoptera</taxon>
        <taxon>Polyneoptera</taxon>
        <taxon>Phasmatodea</taxon>
        <taxon>Verophasmatodea</taxon>
        <taxon>Anareolatae</taxon>
        <taxon>Phasmatidae</taxon>
        <taxon>Eurycanthinae</taxon>
        <taxon>Dryococelus</taxon>
    </lineage>
</organism>
<sequence length="188" mass="19981">MEGCMSSGGVSLPTTISGSLMRTSSSELAIEEGDVMGEGLIGAEWLLREVVMSADPSPPADPLYLARSLESSFAALRIKWLIPLRASNTFARLRTFGSRIAEAVSVRLGGSVGADKKEKRTLSVRQQCGTPGSKPRPTPVNPGGRCYVKANGIPQGTASPLSRSLEVKQDIIPGHGSSLYRSSQIRRP</sequence>
<evidence type="ECO:0000313" key="2">
    <source>
        <dbReference type="Proteomes" id="UP001159363"/>
    </source>
</evidence>
<evidence type="ECO:0000313" key="1">
    <source>
        <dbReference type="EMBL" id="KAJ8896171.1"/>
    </source>
</evidence>
<dbReference type="EMBL" id="JARBHB010000001">
    <property type="protein sequence ID" value="KAJ8896171.1"/>
    <property type="molecule type" value="Genomic_DNA"/>
</dbReference>
<dbReference type="Proteomes" id="UP001159363">
    <property type="component" value="Chromosome 1"/>
</dbReference>
<keyword evidence="2" id="KW-1185">Reference proteome</keyword>